<dbReference type="Gene3D" id="3.80.10.10">
    <property type="entry name" value="Ribonuclease Inhibitor"/>
    <property type="match status" value="1"/>
</dbReference>
<dbReference type="GO" id="GO:0005930">
    <property type="term" value="C:axoneme"/>
    <property type="evidence" value="ECO:0007669"/>
    <property type="project" value="UniProtKB-SubCell"/>
</dbReference>
<evidence type="ECO:0000256" key="2">
    <source>
        <dbReference type="ARBA" id="ARBA00022614"/>
    </source>
</evidence>
<name>A0A2V0NMN4_9CHLO</name>
<dbReference type="InterPro" id="IPR050216">
    <property type="entry name" value="LRR_domain-containing"/>
</dbReference>
<sequence>MERAPDDVLTLLFVALLESEQQGRRQQRRAAPTPQRQRQQRHDPGAAAAPAPSPDPFPPAEPSPGHFMWLRTSLPLVCKRWAALLRSPSAVFGALVVDARAEATAARRAGTLVRNSADLGLGHGGSHGGGGGVREESPDAGSPPFGASPPPGSSPMRGGWVGRGSPPPLPLPAVGLGAQHATALAHRPHSTAAAGTSPPARAGGLHHSASSSRTRARLSSRRVLAWLVPRAGAVCSLSLDLTGPHDFTGAALERGMALLAPTLTHLRLAGAPADASDCCEAMGLLRRLRSLRVSGAAPSVLGSGLMHLAFLPGLAHLSLALDLPPACPEVVRDFPTALRSLSLANAWLAALPLQLHDLKGLTSVTLDRCALESDPLPLLLSLRGLREVEIRAPPGGRSHELPPNAAAPAAPSVERVALVECGLSRAPPVLCALTALTALDLSHNPEMGAAVAAALPEGLTALTALADLALAHCGLGQLPPVASELAGLTRLELAGNPLASLPRRPLACLERLAVLGLAGTRLKVLPAWMLEAAALRELSLSAACLAGPPPGGVAVSTGRSGAGVSAALGALSLGASAASGAGGPPLQQDAPLGTSGWLRQLPEQLPGLQLLSVEGALWEQAAVRNVIALLARGPVSLRLELLP</sequence>
<dbReference type="EMBL" id="BDRX01000005">
    <property type="protein sequence ID" value="GBF88409.1"/>
    <property type="molecule type" value="Genomic_DNA"/>
</dbReference>
<protein>
    <submittedName>
        <fullName evidence="5">Uncharacterized protein</fullName>
    </submittedName>
</protein>
<feature type="region of interest" description="Disordered" evidence="4">
    <location>
        <begin position="20"/>
        <end position="64"/>
    </location>
</feature>
<evidence type="ECO:0000256" key="3">
    <source>
        <dbReference type="ARBA" id="ARBA00022737"/>
    </source>
</evidence>
<feature type="compositionally biased region" description="Pro residues" evidence="4">
    <location>
        <begin position="51"/>
        <end position="62"/>
    </location>
</feature>
<keyword evidence="6" id="KW-1185">Reference proteome</keyword>
<dbReference type="InterPro" id="IPR032675">
    <property type="entry name" value="LRR_dom_sf"/>
</dbReference>
<dbReference type="OrthoDB" id="10592503at2759"/>
<evidence type="ECO:0000313" key="6">
    <source>
        <dbReference type="Proteomes" id="UP000247498"/>
    </source>
</evidence>
<gene>
    <name evidence="5" type="ORF">Rsub_01121</name>
</gene>
<dbReference type="Proteomes" id="UP000247498">
    <property type="component" value="Unassembled WGS sequence"/>
</dbReference>
<dbReference type="PANTHER" id="PTHR48051:SF1">
    <property type="entry name" value="RAS SUPPRESSOR PROTEIN 1"/>
    <property type="match status" value="1"/>
</dbReference>
<proteinExistence type="predicted"/>
<dbReference type="AlphaFoldDB" id="A0A2V0NMN4"/>
<accession>A0A2V0NMN4</accession>
<feature type="compositionally biased region" description="Gly residues" evidence="4">
    <location>
        <begin position="121"/>
        <end position="132"/>
    </location>
</feature>
<dbReference type="InParanoid" id="A0A2V0NMN4"/>
<dbReference type="STRING" id="307507.A0A2V0NMN4"/>
<keyword evidence="2" id="KW-0433">Leucine-rich repeat</keyword>
<feature type="region of interest" description="Disordered" evidence="4">
    <location>
        <begin position="116"/>
        <end position="214"/>
    </location>
</feature>
<organism evidence="5 6">
    <name type="scientific">Raphidocelis subcapitata</name>
    <dbReference type="NCBI Taxonomy" id="307507"/>
    <lineage>
        <taxon>Eukaryota</taxon>
        <taxon>Viridiplantae</taxon>
        <taxon>Chlorophyta</taxon>
        <taxon>core chlorophytes</taxon>
        <taxon>Chlorophyceae</taxon>
        <taxon>CS clade</taxon>
        <taxon>Sphaeropleales</taxon>
        <taxon>Selenastraceae</taxon>
        <taxon>Raphidocelis</taxon>
    </lineage>
</organism>
<reference evidence="5 6" key="1">
    <citation type="journal article" date="2018" name="Sci. Rep.">
        <title>Raphidocelis subcapitata (=Pseudokirchneriella subcapitata) provides an insight into genome evolution and environmental adaptations in the Sphaeropleales.</title>
        <authorList>
            <person name="Suzuki S."/>
            <person name="Yamaguchi H."/>
            <person name="Nakajima N."/>
            <person name="Kawachi M."/>
        </authorList>
    </citation>
    <scope>NUCLEOTIDE SEQUENCE [LARGE SCALE GENOMIC DNA]</scope>
    <source>
        <strain evidence="5 6">NIES-35</strain>
    </source>
</reference>
<evidence type="ECO:0000256" key="1">
    <source>
        <dbReference type="ARBA" id="ARBA00004430"/>
    </source>
</evidence>
<dbReference type="PANTHER" id="PTHR48051">
    <property type="match status" value="1"/>
</dbReference>
<comment type="subcellular location">
    <subcellularLocation>
        <location evidence="1">Cytoplasm</location>
        <location evidence="1">Cytoskeleton</location>
        <location evidence="1">Cilium axoneme</location>
    </subcellularLocation>
</comment>
<evidence type="ECO:0000256" key="4">
    <source>
        <dbReference type="SAM" id="MobiDB-lite"/>
    </source>
</evidence>
<keyword evidence="3" id="KW-0677">Repeat</keyword>
<evidence type="ECO:0000313" key="5">
    <source>
        <dbReference type="EMBL" id="GBF88409.1"/>
    </source>
</evidence>
<comment type="caution">
    <text evidence="5">The sequence shown here is derived from an EMBL/GenBank/DDBJ whole genome shotgun (WGS) entry which is preliminary data.</text>
</comment>
<dbReference type="SUPFAM" id="SSF52058">
    <property type="entry name" value="L domain-like"/>
    <property type="match status" value="1"/>
</dbReference>